<keyword evidence="2" id="KW-0812">Transmembrane</keyword>
<keyword evidence="2" id="KW-1133">Transmembrane helix</keyword>
<reference evidence="6 7" key="1">
    <citation type="submission" date="2016-01" db="EMBL/GenBank/DDBJ databases">
        <title>The new phylogeny of the genus Mycobacterium.</title>
        <authorList>
            <person name="Tarcisio F."/>
            <person name="Conor M."/>
            <person name="Antonella G."/>
            <person name="Elisabetta G."/>
            <person name="Giulia F.S."/>
            <person name="Sara T."/>
            <person name="Anna F."/>
            <person name="Clotilde B."/>
            <person name="Roberto B."/>
            <person name="Veronica D.S."/>
            <person name="Fabio R."/>
            <person name="Monica P."/>
            <person name="Olivier J."/>
            <person name="Enrico T."/>
            <person name="Nicola S."/>
        </authorList>
    </citation>
    <scope>NUCLEOTIDE SEQUENCE [LARGE SCALE GENOMIC DNA]</scope>
    <source>
        <strain evidence="6 7">DSM 44339</strain>
    </source>
</reference>
<feature type="transmembrane region" description="Helical" evidence="2">
    <location>
        <begin position="12"/>
        <end position="36"/>
    </location>
</feature>
<dbReference type="InterPro" id="IPR036291">
    <property type="entry name" value="NAD(P)-bd_dom_sf"/>
</dbReference>
<comment type="similarity">
    <text evidence="1">Belongs to the NAD(P)-dependent epimerase/dehydratase family. SDR39U1 subfamily.</text>
</comment>
<proteinExistence type="inferred from homology"/>
<dbReference type="PANTHER" id="PTHR11092">
    <property type="entry name" value="SUGAR NUCLEOTIDE EPIMERASE RELATED"/>
    <property type="match status" value="1"/>
</dbReference>
<evidence type="ECO:0000313" key="5">
    <source>
        <dbReference type="EMBL" id="BBZ08256.1"/>
    </source>
</evidence>
<dbReference type="RefSeq" id="WP_085191273.1">
    <property type="nucleotide sequence ID" value="NZ_AP022605.1"/>
</dbReference>
<evidence type="ECO:0000259" key="3">
    <source>
        <dbReference type="Pfam" id="PF01370"/>
    </source>
</evidence>
<dbReference type="Pfam" id="PF01370">
    <property type="entry name" value="Epimerase"/>
    <property type="match status" value="1"/>
</dbReference>
<keyword evidence="2" id="KW-0472">Membrane</keyword>
<name>A0A1X1T6W2_9MYCO</name>
<evidence type="ECO:0000259" key="4">
    <source>
        <dbReference type="Pfam" id="PF08338"/>
    </source>
</evidence>
<dbReference type="OrthoDB" id="9801773at2"/>
<organism evidence="6 7">
    <name type="scientific">Mycolicibacterium doricum</name>
    <dbReference type="NCBI Taxonomy" id="126673"/>
    <lineage>
        <taxon>Bacteria</taxon>
        <taxon>Bacillati</taxon>
        <taxon>Actinomycetota</taxon>
        <taxon>Actinomycetes</taxon>
        <taxon>Mycobacteriales</taxon>
        <taxon>Mycobacteriaceae</taxon>
        <taxon>Mycolicibacterium</taxon>
    </lineage>
</organism>
<dbReference type="Proteomes" id="UP000193564">
    <property type="component" value="Unassembled WGS sequence"/>
</dbReference>
<dbReference type="InterPro" id="IPR010099">
    <property type="entry name" value="SDR39U1"/>
</dbReference>
<dbReference type="KEGG" id="mdr:MDOR_24250"/>
<dbReference type="Gene3D" id="3.40.50.720">
    <property type="entry name" value="NAD(P)-binding Rossmann-like Domain"/>
    <property type="match status" value="1"/>
</dbReference>
<keyword evidence="7" id="KW-1185">Reference proteome</keyword>
<feature type="domain" description="NAD-dependent epimerase/dehydratase" evidence="3">
    <location>
        <begin position="16"/>
        <end position="224"/>
    </location>
</feature>
<evidence type="ECO:0000256" key="1">
    <source>
        <dbReference type="ARBA" id="ARBA00009353"/>
    </source>
</evidence>
<dbReference type="InterPro" id="IPR001509">
    <property type="entry name" value="Epimerase_deHydtase"/>
</dbReference>
<dbReference type="Pfam" id="PF08338">
    <property type="entry name" value="DUF1731"/>
    <property type="match status" value="1"/>
</dbReference>
<dbReference type="EMBL" id="LQOS01000030">
    <property type="protein sequence ID" value="ORV40272.1"/>
    <property type="molecule type" value="Genomic_DNA"/>
</dbReference>
<dbReference type="SUPFAM" id="SSF51735">
    <property type="entry name" value="NAD(P)-binding Rossmann-fold domains"/>
    <property type="match status" value="1"/>
</dbReference>
<dbReference type="PANTHER" id="PTHR11092:SF0">
    <property type="entry name" value="EPIMERASE FAMILY PROTEIN SDR39U1"/>
    <property type="match status" value="1"/>
</dbReference>
<reference evidence="5 8" key="2">
    <citation type="journal article" date="2019" name="Emerg. Microbes Infect.">
        <title>Comprehensive subspecies identification of 175 nontuberculous mycobacteria species based on 7547 genomic profiles.</title>
        <authorList>
            <person name="Matsumoto Y."/>
            <person name="Kinjo T."/>
            <person name="Motooka D."/>
            <person name="Nabeya D."/>
            <person name="Jung N."/>
            <person name="Uechi K."/>
            <person name="Horii T."/>
            <person name="Iida T."/>
            <person name="Fujita J."/>
            <person name="Nakamura S."/>
        </authorList>
    </citation>
    <scope>NUCLEOTIDE SEQUENCE [LARGE SCALE GENOMIC DNA]</scope>
    <source>
        <strain evidence="5 8">JCM 12405</strain>
    </source>
</reference>
<dbReference type="AlphaFoldDB" id="A0A1X1T6W2"/>
<evidence type="ECO:0000256" key="2">
    <source>
        <dbReference type="SAM" id="Phobius"/>
    </source>
</evidence>
<gene>
    <name evidence="6" type="ORF">AWC01_12060</name>
    <name evidence="5" type="ORF">MDOR_24250</name>
</gene>
<evidence type="ECO:0000313" key="7">
    <source>
        <dbReference type="Proteomes" id="UP000193564"/>
    </source>
</evidence>
<feature type="domain" description="DUF1731" evidence="4">
    <location>
        <begin position="259"/>
        <end position="304"/>
    </location>
</feature>
<accession>A0A1X1T6W2</accession>
<dbReference type="STRING" id="126673.AWC01_12060"/>
<evidence type="ECO:0000313" key="6">
    <source>
        <dbReference type="EMBL" id="ORV40272.1"/>
    </source>
</evidence>
<dbReference type="Proteomes" id="UP000467201">
    <property type="component" value="Chromosome"/>
</dbReference>
<sequence length="312" mass="32196">MATGAGGPATSGGAVIAIAGSSGLIGSALVSALRAADRRVVRIVRRPPSNADEVFWNPDSGELHGDALRGVDAVINLCGVGVGQRRWSGAFKQTLRDSRIDPTEVLANAVAEAGVPVLVNASAVGYYGDTRDRVTDESAPAGDGFLAQLCVDWEAATAAAADDGARVVLLRTGLVLSSSGGMLSRLKPLFSLGSGARLGNGRQYMPWISLEDQVRAVLFAVAREDLSGPLNLTGPAPVTNAEFTTALGRALNRPAPLMVPGFALRTVLGEFADEGLLSGQRAIPAALERAGFTFHHNTVGEALAYATGPRDA</sequence>
<dbReference type="InterPro" id="IPR013549">
    <property type="entry name" value="DUF1731"/>
</dbReference>
<dbReference type="EMBL" id="AP022605">
    <property type="protein sequence ID" value="BBZ08256.1"/>
    <property type="molecule type" value="Genomic_DNA"/>
</dbReference>
<reference evidence="5" key="3">
    <citation type="submission" date="2020-02" db="EMBL/GenBank/DDBJ databases">
        <authorList>
            <person name="Matsumoto Y."/>
            <person name="Motooka D."/>
            <person name="Nakamura S."/>
        </authorList>
    </citation>
    <scope>NUCLEOTIDE SEQUENCE</scope>
    <source>
        <strain evidence="5">JCM 12405</strain>
    </source>
</reference>
<protein>
    <submittedName>
        <fullName evidence="6">Epimerase</fullName>
    </submittedName>
</protein>
<evidence type="ECO:0000313" key="8">
    <source>
        <dbReference type="Proteomes" id="UP000467201"/>
    </source>
</evidence>
<dbReference type="NCBIfam" id="TIGR01777">
    <property type="entry name" value="yfcH"/>
    <property type="match status" value="1"/>
</dbReference>